<evidence type="ECO:0000313" key="2">
    <source>
        <dbReference type="Proteomes" id="UP000306319"/>
    </source>
</evidence>
<accession>A0AC61RJN4</accession>
<dbReference type="Proteomes" id="UP000306319">
    <property type="component" value="Unassembled WGS sequence"/>
</dbReference>
<protein>
    <submittedName>
        <fullName evidence="1">DUF3990 domain-containing protein</fullName>
    </submittedName>
</protein>
<organism evidence="1 2">
    <name type="scientific">Lepagella muris</name>
    <dbReference type="NCBI Taxonomy" id="3032870"/>
    <lineage>
        <taxon>Bacteria</taxon>
        <taxon>Pseudomonadati</taxon>
        <taxon>Bacteroidota</taxon>
        <taxon>Bacteroidia</taxon>
        <taxon>Bacteroidales</taxon>
        <taxon>Muribaculaceae</taxon>
        <taxon>Lepagella</taxon>
    </lineage>
</organism>
<proteinExistence type="predicted"/>
<dbReference type="EMBL" id="SRYB01000003">
    <property type="protein sequence ID" value="TGY80186.1"/>
    <property type="molecule type" value="Genomic_DNA"/>
</dbReference>
<keyword evidence="2" id="KW-1185">Reference proteome</keyword>
<sequence length="165" mass="19431">MILYHGTNMYFDKIDLSKCMPYKDFGQGFYLTNIREQAYDMAKRKSRRFGNPIIHTYQIDDMILQGEGDCKVLKFEEPNEEWAEFILSNREQTNPPFEHSYDIVIGPVADDGVAYILNRYLEGSFSMEDVVKGLRYSKLNNQIFFGTYKAIKHLYRIDYDKITTT</sequence>
<name>A0AC61RJN4_9BACT</name>
<gene>
    <name evidence="1" type="ORF">E5331_02805</name>
</gene>
<comment type="caution">
    <text evidence="1">The sequence shown here is derived from an EMBL/GenBank/DDBJ whole genome shotgun (WGS) entry which is preliminary data.</text>
</comment>
<evidence type="ECO:0000313" key="1">
    <source>
        <dbReference type="EMBL" id="TGY80186.1"/>
    </source>
</evidence>
<reference evidence="1" key="1">
    <citation type="submission" date="2019-04" db="EMBL/GenBank/DDBJ databases">
        <title>Microbes associate with the intestines of laboratory mice.</title>
        <authorList>
            <person name="Navarre W."/>
            <person name="Wong E."/>
            <person name="Huang K."/>
            <person name="Tropini C."/>
            <person name="Ng K."/>
            <person name="Yu B."/>
        </authorList>
    </citation>
    <scope>NUCLEOTIDE SEQUENCE</scope>
    <source>
        <strain evidence="1">NM04_E33</strain>
    </source>
</reference>